<keyword evidence="1" id="KW-0808">Transferase</keyword>
<proteinExistence type="predicted"/>
<name>A0A2K8N5U8_9BACL</name>
<dbReference type="CDD" id="cd03801">
    <property type="entry name" value="GT4_PimA-like"/>
    <property type="match status" value="1"/>
</dbReference>
<evidence type="ECO:0000313" key="3">
    <source>
        <dbReference type="Proteomes" id="UP000231932"/>
    </source>
</evidence>
<organism evidence="2 3">
    <name type="scientific">Kyrpidia spormannii</name>
    <dbReference type="NCBI Taxonomy" id="2055160"/>
    <lineage>
        <taxon>Bacteria</taxon>
        <taxon>Bacillati</taxon>
        <taxon>Bacillota</taxon>
        <taxon>Bacilli</taxon>
        <taxon>Bacillales</taxon>
        <taxon>Alicyclobacillaceae</taxon>
        <taxon>Kyrpidia</taxon>
    </lineage>
</organism>
<reference evidence="3" key="1">
    <citation type="submission" date="2017-11" db="EMBL/GenBank/DDBJ databases">
        <title>Complete Genome Sequence of Kyrpidia sp. Strain EA-1, a thermophilic, hydrogen-oxidizing Bacterium, isolated from the Azores.</title>
        <authorList>
            <person name="Reiner J.E."/>
            <person name="Lapp C.J."/>
            <person name="Bunk B."/>
            <person name="Gescher J."/>
        </authorList>
    </citation>
    <scope>NUCLEOTIDE SEQUENCE [LARGE SCALE GENOMIC DNA]</scope>
    <source>
        <strain evidence="3">EA-1</strain>
    </source>
</reference>
<accession>A0A2K8N5U8</accession>
<gene>
    <name evidence="2" type="ORF">CVV65_01705</name>
</gene>
<dbReference type="AlphaFoldDB" id="A0A2K8N5U8"/>
<evidence type="ECO:0000256" key="1">
    <source>
        <dbReference type="ARBA" id="ARBA00022679"/>
    </source>
</evidence>
<evidence type="ECO:0000313" key="2">
    <source>
        <dbReference type="EMBL" id="ATY83842.1"/>
    </source>
</evidence>
<dbReference type="GO" id="GO:0009103">
    <property type="term" value="P:lipopolysaccharide biosynthetic process"/>
    <property type="evidence" value="ECO:0007669"/>
    <property type="project" value="TreeGrafter"/>
</dbReference>
<dbReference type="PANTHER" id="PTHR46401:SF2">
    <property type="entry name" value="GLYCOSYLTRANSFERASE WBBK-RELATED"/>
    <property type="match status" value="1"/>
</dbReference>
<dbReference type="Gene3D" id="3.40.50.2000">
    <property type="entry name" value="Glycogen Phosphorylase B"/>
    <property type="match status" value="1"/>
</dbReference>
<protein>
    <recommendedName>
        <fullName evidence="4">Glycosyl transferase family 1 domain-containing protein</fullName>
    </recommendedName>
</protein>
<dbReference type="Proteomes" id="UP000231932">
    <property type="component" value="Chromosome"/>
</dbReference>
<dbReference type="GO" id="GO:0016757">
    <property type="term" value="F:glycosyltransferase activity"/>
    <property type="evidence" value="ECO:0007669"/>
    <property type="project" value="TreeGrafter"/>
</dbReference>
<sequence length="372" mass="42419">MGTPAKITFILPGSGHHPVGGFKVVYEYANGLARRGHQVTVVHPAVLKKDASLVTRSKGWLRYVQRSWDGSYRPSSWFRADPAVRLVWLPSLKERYIPDGEVIVATAWQTAEWVAEYSPAKGRKFYLIQHKETWSGPEERVMNTWSLPLRKIVIAKWLQDIAEQMGETAEYIPNGLDIEAFGMDIPPEDRDGCRVMMLYHEYDWKGSRDGLRALEMVKECQPDLHVTLFGVPSKPSGLPSWIEYFQNPPQRVLRRLYNEAAVFLATSWSEGWGLPASEAMICGAAVVATDIGGHREFAMDVETALLVPPRDPSAMANQVQRLLASPRLRIDLAYRGNRFIQRFTWQRSVDAMERCFFQSVESREAVFDEEMR</sequence>
<dbReference type="KEGG" id="kyr:CVV65_01705"/>
<dbReference type="EMBL" id="CP024955">
    <property type="protein sequence ID" value="ATY83842.1"/>
    <property type="molecule type" value="Genomic_DNA"/>
</dbReference>
<evidence type="ECO:0008006" key="4">
    <source>
        <dbReference type="Google" id="ProtNLM"/>
    </source>
</evidence>
<dbReference type="Pfam" id="PF13692">
    <property type="entry name" value="Glyco_trans_1_4"/>
    <property type="match status" value="1"/>
</dbReference>
<dbReference type="PANTHER" id="PTHR46401">
    <property type="entry name" value="GLYCOSYLTRANSFERASE WBBK-RELATED"/>
    <property type="match status" value="1"/>
</dbReference>
<keyword evidence="3" id="KW-1185">Reference proteome</keyword>
<dbReference type="SUPFAM" id="SSF53756">
    <property type="entry name" value="UDP-Glycosyltransferase/glycogen phosphorylase"/>
    <property type="match status" value="1"/>
</dbReference>
<dbReference type="Gene3D" id="3.40.50.11090">
    <property type="match status" value="1"/>
</dbReference>